<evidence type="ECO:0000313" key="2">
    <source>
        <dbReference type="EMBL" id="THD23963.1"/>
    </source>
</evidence>
<accession>A0A4E0R8C1</accession>
<comment type="caution">
    <text evidence="2">The sequence shown here is derived from an EMBL/GenBank/DDBJ whole genome shotgun (WGS) entry which is preliminary data.</text>
</comment>
<dbReference type="Proteomes" id="UP000230066">
    <property type="component" value="Unassembled WGS sequence"/>
</dbReference>
<keyword evidence="3" id="KW-1185">Reference proteome</keyword>
<dbReference type="AlphaFoldDB" id="A0A4E0R8C1"/>
<gene>
    <name evidence="2" type="ORF">D915_004088</name>
</gene>
<protein>
    <submittedName>
        <fullName evidence="2">Uncharacterized protein</fullName>
    </submittedName>
</protein>
<name>A0A4E0R8C1_FASHE</name>
<keyword evidence="1" id="KW-0732">Signal</keyword>
<reference evidence="2" key="1">
    <citation type="submission" date="2019-03" db="EMBL/GenBank/DDBJ databases">
        <title>Improved annotation for the trematode Fasciola hepatica.</title>
        <authorList>
            <person name="Choi Y.-J."/>
            <person name="Martin J."/>
            <person name="Mitreva M."/>
        </authorList>
    </citation>
    <scope>NUCLEOTIDE SEQUENCE [LARGE SCALE GENOMIC DNA]</scope>
</reference>
<sequence>MLVQYLCSLLVCFQSIMVMADNYLMLLETDPACDKSQQRNNFMRTVVDDVILHEQLLLTWPHPPGGMFRANLSESNNRLYLRACSGLLVRPSGRYVQRTLPKGVVSEKVLRCFYGEESDKKNSKTRVFLP</sequence>
<feature type="chain" id="PRO_5020037547" evidence="1">
    <location>
        <begin position="21"/>
        <end position="130"/>
    </location>
</feature>
<feature type="signal peptide" evidence="1">
    <location>
        <begin position="1"/>
        <end position="20"/>
    </location>
</feature>
<dbReference type="EMBL" id="JXXN02001846">
    <property type="protein sequence ID" value="THD23963.1"/>
    <property type="molecule type" value="Genomic_DNA"/>
</dbReference>
<organism evidence="2 3">
    <name type="scientific">Fasciola hepatica</name>
    <name type="common">Liver fluke</name>
    <dbReference type="NCBI Taxonomy" id="6192"/>
    <lineage>
        <taxon>Eukaryota</taxon>
        <taxon>Metazoa</taxon>
        <taxon>Spiralia</taxon>
        <taxon>Lophotrochozoa</taxon>
        <taxon>Platyhelminthes</taxon>
        <taxon>Trematoda</taxon>
        <taxon>Digenea</taxon>
        <taxon>Plagiorchiida</taxon>
        <taxon>Echinostomata</taxon>
        <taxon>Echinostomatoidea</taxon>
        <taxon>Fasciolidae</taxon>
        <taxon>Fasciola</taxon>
    </lineage>
</organism>
<proteinExistence type="predicted"/>
<evidence type="ECO:0000313" key="3">
    <source>
        <dbReference type="Proteomes" id="UP000230066"/>
    </source>
</evidence>
<evidence type="ECO:0000256" key="1">
    <source>
        <dbReference type="SAM" id="SignalP"/>
    </source>
</evidence>